<feature type="transmembrane region" description="Helical" evidence="1">
    <location>
        <begin position="51"/>
        <end position="76"/>
    </location>
</feature>
<proteinExistence type="predicted"/>
<evidence type="ECO:0000256" key="1">
    <source>
        <dbReference type="SAM" id="Phobius"/>
    </source>
</evidence>
<feature type="transmembrane region" description="Helical" evidence="1">
    <location>
        <begin position="254"/>
        <end position="275"/>
    </location>
</feature>
<dbReference type="EMBL" id="LN483073">
    <property type="protein sequence ID" value="CEA00185.1"/>
    <property type="molecule type" value="Genomic_DNA"/>
</dbReference>
<feature type="transmembrane region" description="Helical" evidence="1">
    <location>
        <begin position="281"/>
        <end position="300"/>
    </location>
</feature>
<dbReference type="HOGENOM" id="CLU_039610_0_1_9"/>
<gene>
    <name evidence="3" type="ORF">BN1050_00504</name>
</gene>
<dbReference type="InterPro" id="IPR007349">
    <property type="entry name" value="DUF418"/>
</dbReference>
<dbReference type="PANTHER" id="PTHR30590">
    <property type="entry name" value="INNER MEMBRANE PROTEIN"/>
    <property type="match status" value="1"/>
</dbReference>
<keyword evidence="1" id="KW-0472">Membrane</keyword>
<organism evidence="3">
    <name type="scientific">Metalysinibacillus saudimassiliensis</name>
    <dbReference type="NCBI Taxonomy" id="1461583"/>
    <lineage>
        <taxon>Bacteria</taxon>
        <taxon>Bacillati</taxon>
        <taxon>Bacillota</taxon>
        <taxon>Bacilli</taxon>
        <taxon>Bacillales</taxon>
        <taxon>Caryophanaceae</taxon>
        <taxon>Metalysinibacillus</taxon>
    </lineage>
</organism>
<dbReference type="Pfam" id="PF04235">
    <property type="entry name" value="DUF418"/>
    <property type="match status" value="1"/>
</dbReference>
<evidence type="ECO:0000259" key="2">
    <source>
        <dbReference type="Pfam" id="PF04235"/>
    </source>
</evidence>
<dbReference type="InterPro" id="IPR052529">
    <property type="entry name" value="Bact_Transport_Assoc"/>
</dbReference>
<feature type="transmembrane region" description="Helical" evidence="1">
    <location>
        <begin position="135"/>
        <end position="164"/>
    </location>
</feature>
<keyword evidence="1" id="KW-0812">Transmembrane</keyword>
<reference evidence="3" key="1">
    <citation type="submission" date="2014-07" db="EMBL/GenBank/DDBJ databases">
        <authorList>
            <person name="Urmite Genomes Urmite Genomes"/>
        </authorList>
    </citation>
    <scope>NUCLEOTIDE SEQUENCE</scope>
    <source>
        <strain evidence="3">13S34_air</strain>
    </source>
</reference>
<feature type="transmembrane region" description="Helical" evidence="1">
    <location>
        <begin position="12"/>
        <end position="31"/>
    </location>
</feature>
<feature type="domain" description="DUF418" evidence="2">
    <location>
        <begin position="166"/>
        <end position="319"/>
    </location>
</feature>
<protein>
    <recommendedName>
        <fullName evidence="2">DUF418 domain-containing protein</fullName>
    </recommendedName>
</protein>
<sequence length="321" mass="36303">MKQRYISLDIIRGIALFGILLINISSYGASLNDLESSLGLPSTFKGNTLDMLIAVLIEKKFYAMFSFLFGVGFFIFASRAEAKGLNPLRLFTRRLFFLFLFGLAHLYFFWGSILSFYAIYGLALLPFYRRKTSTIALVMALLFIANCLLGMDDLIILLMFLTGLWFGKKGLLVPNESTKNFLQRVAQVSVPIALAGGVITAVTYGNDVEFTMYIVAVFAVPTTFSYLALLFLVFNQQRAAQLAMPIARVGQMAFTNYLMQNILGVGLLALFGITAVTTVQVLWLAPLIYGIEVVWSWLYFKRFRMGPFEWLWRKCTYGKKF</sequence>
<feature type="transmembrane region" description="Helical" evidence="1">
    <location>
        <begin position="185"/>
        <end position="204"/>
    </location>
</feature>
<feature type="transmembrane region" description="Helical" evidence="1">
    <location>
        <begin position="210"/>
        <end position="234"/>
    </location>
</feature>
<dbReference type="PANTHER" id="PTHR30590:SF3">
    <property type="entry name" value="HYPOTHETICAL MEMBRANE SPANNING PROTEIN"/>
    <property type="match status" value="1"/>
</dbReference>
<keyword evidence="1" id="KW-1133">Transmembrane helix</keyword>
<accession>A0A078M1Z8</accession>
<name>A0A078M1Z8_9BACL</name>
<feature type="transmembrane region" description="Helical" evidence="1">
    <location>
        <begin position="96"/>
        <end position="123"/>
    </location>
</feature>
<dbReference type="PATRIC" id="fig|1461583.4.peg.474"/>
<dbReference type="AlphaFoldDB" id="A0A078M1Z8"/>
<evidence type="ECO:0000313" key="3">
    <source>
        <dbReference type="EMBL" id="CEA00185.1"/>
    </source>
</evidence>